<accession>A0ABR4H9U9</accession>
<keyword evidence="2" id="KW-1185">Reference proteome</keyword>
<dbReference type="Proteomes" id="UP001610335">
    <property type="component" value="Unassembled WGS sequence"/>
</dbReference>
<dbReference type="EMBL" id="JBFXLS010000189">
    <property type="protein sequence ID" value="KAL2812240.1"/>
    <property type="molecule type" value="Genomic_DNA"/>
</dbReference>
<reference evidence="1 2" key="1">
    <citation type="submission" date="2024-07" db="EMBL/GenBank/DDBJ databases">
        <title>Section-level genome sequencing and comparative genomics of Aspergillus sections Usti and Cavernicolus.</title>
        <authorList>
            <consortium name="Lawrence Berkeley National Laboratory"/>
            <person name="Nybo J.L."/>
            <person name="Vesth T.C."/>
            <person name="Theobald S."/>
            <person name="Frisvad J.C."/>
            <person name="Larsen T.O."/>
            <person name="Kjaerboelling I."/>
            <person name="Rothschild-Mancinelli K."/>
            <person name="Lyhne E.K."/>
            <person name="Kogle M.E."/>
            <person name="Barry K."/>
            <person name="Clum A."/>
            <person name="Na H."/>
            <person name="Ledsgaard L."/>
            <person name="Lin J."/>
            <person name="Lipzen A."/>
            <person name="Kuo A."/>
            <person name="Riley R."/>
            <person name="Mondo S."/>
            <person name="LaButti K."/>
            <person name="Haridas S."/>
            <person name="Pangalinan J."/>
            <person name="Salamov A.A."/>
            <person name="Simmons B.A."/>
            <person name="Magnuson J.K."/>
            <person name="Chen J."/>
            <person name="Drula E."/>
            <person name="Henrissat B."/>
            <person name="Wiebenga A."/>
            <person name="Lubbers R.J."/>
            <person name="Gomes A.C."/>
            <person name="Makela M.R."/>
            <person name="Stajich J."/>
            <person name="Grigoriev I.V."/>
            <person name="Mortensen U.H."/>
            <person name="De vries R.P."/>
            <person name="Baker S.E."/>
            <person name="Andersen M.R."/>
        </authorList>
    </citation>
    <scope>NUCLEOTIDE SEQUENCE [LARGE SCALE GENOMIC DNA]</scope>
    <source>
        <strain evidence="1 2">CBS 600.67</strain>
    </source>
</reference>
<protein>
    <submittedName>
        <fullName evidence="1">Uncharacterized protein</fullName>
    </submittedName>
</protein>
<evidence type="ECO:0000313" key="1">
    <source>
        <dbReference type="EMBL" id="KAL2812240.1"/>
    </source>
</evidence>
<gene>
    <name evidence="1" type="ORF">BDW59DRAFT_167854</name>
</gene>
<evidence type="ECO:0000313" key="2">
    <source>
        <dbReference type="Proteomes" id="UP001610335"/>
    </source>
</evidence>
<sequence length="192" mass="21896">MSPIEQACLEFCIELLNQHHQSHEYESALVCAMAVQGWGEASWRDPDNYPPILSRVIKVARFMVVQKALWLDPRAMDIIYMWHLQEQKQAHSTAASISWPLASADNHLGDINRDPTDARVPVERKESFHDWVKQIVSSFMIRGTHGPIQIVFAKTRNAGQDLQPAPEPNPAGYDSRFENPQITHLNPNLHKI</sequence>
<organism evidence="1 2">
    <name type="scientific">Aspergillus cavernicola</name>
    <dbReference type="NCBI Taxonomy" id="176166"/>
    <lineage>
        <taxon>Eukaryota</taxon>
        <taxon>Fungi</taxon>
        <taxon>Dikarya</taxon>
        <taxon>Ascomycota</taxon>
        <taxon>Pezizomycotina</taxon>
        <taxon>Eurotiomycetes</taxon>
        <taxon>Eurotiomycetidae</taxon>
        <taxon>Eurotiales</taxon>
        <taxon>Aspergillaceae</taxon>
        <taxon>Aspergillus</taxon>
        <taxon>Aspergillus subgen. Nidulantes</taxon>
    </lineage>
</organism>
<name>A0ABR4H9U9_9EURO</name>
<comment type="caution">
    <text evidence="1">The sequence shown here is derived from an EMBL/GenBank/DDBJ whole genome shotgun (WGS) entry which is preliminary data.</text>
</comment>
<proteinExistence type="predicted"/>